<reference evidence="2" key="2">
    <citation type="submission" date="2021-08" db="EMBL/GenBank/DDBJ databases">
        <authorList>
            <person name="Gostincar C."/>
            <person name="Sun X."/>
            <person name="Song Z."/>
            <person name="Gunde-Cimerman N."/>
        </authorList>
    </citation>
    <scope>NUCLEOTIDE SEQUENCE</scope>
    <source>
        <strain evidence="2">EXF-9911</strain>
    </source>
</reference>
<accession>A0A9P8DUJ9</accession>
<feature type="compositionally biased region" description="Polar residues" evidence="1">
    <location>
        <begin position="38"/>
        <end position="65"/>
    </location>
</feature>
<dbReference type="InterPro" id="IPR046807">
    <property type="entry name" value="Tra1_central"/>
</dbReference>
<proteinExistence type="predicted"/>
<gene>
    <name evidence="2" type="ORF">KCU76_g20423</name>
</gene>
<dbReference type="Proteomes" id="UP000779574">
    <property type="component" value="Unassembled WGS sequence"/>
</dbReference>
<dbReference type="AlphaFoldDB" id="A0A9P8DUJ9"/>
<dbReference type="Pfam" id="PF20175">
    <property type="entry name" value="Tra1_central"/>
    <property type="match status" value="1"/>
</dbReference>
<sequence>HLNSCASKVQPFLDLILELFQTMDQTVKDTFDTPAAAGSSTAVAPGTPQYNSPRPASPVASTTSLAAEVGSDQPQTRQLQKGTQSFKLVAECPIIVVSIFQAHRSMVAKNVEAFVHRIKAILSLQAGPQKRAHEEAREKGTTFVGVAKDIKNRAAFGELVTAQVKTMSFLAYLLRVYQKLLADFLTELPEIVVRLLQDCPREKSSARKELLVAIRHIVNFNIRTIFLPKLDELLDERTLIGDGLTVYETLRPLAFTM</sequence>
<protein>
    <submittedName>
        <fullName evidence="2">Uncharacterized protein</fullName>
    </submittedName>
</protein>
<feature type="non-terminal residue" evidence="2">
    <location>
        <position position="257"/>
    </location>
</feature>
<comment type="caution">
    <text evidence="2">The sequence shown here is derived from an EMBL/GenBank/DDBJ whole genome shotgun (WGS) entry which is preliminary data.</text>
</comment>
<feature type="non-terminal residue" evidence="2">
    <location>
        <position position="1"/>
    </location>
</feature>
<evidence type="ECO:0000256" key="1">
    <source>
        <dbReference type="SAM" id="MobiDB-lite"/>
    </source>
</evidence>
<dbReference type="EMBL" id="JAHFXF010002857">
    <property type="protein sequence ID" value="KAG9654334.1"/>
    <property type="molecule type" value="Genomic_DNA"/>
</dbReference>
<organism evidence="2 3">
    <name type="scientific">Aureobasidium melanogenum</name>
    <name type="common">Aureobasidium pullulans var. melanogenum</name>
    <dbReference type="NCBI Taxonomy" id="46634"/>
    <lineage>
        <taxon>Eukaryota</taxon>
        <taxon>Fungi</taxon>
        <taxon>Dikarya</taxon>
        <taxon>Ascomycota</taxon>
        <taxon>Pezizomycotina</taxon>
        <taxon>Dothideomycetes</taxon>
        <taxon>Dothideomycetidae</taxon>
        <taxon>Dothideales</taxon>
        <taxon>Saccotheciaceae</taxon>
        <taxon>Aureobasidium</taxon>
    </lineage>
</organism>
<reference evidence="2" key="1">
    <citation type="journal article" date="2021" name="J Fungi (Basel)">
        <title>Virulence traits and population genomics of the black yeast Aureobasidium melanogenum.</title>
        <authorList>
            <person name="Cernosa A."/>
            <person name="Sun X."/>
            <person name="Gostincar C."/>
            <person name="Fang C."/>
            <person name="Gunde-Cimerman N."/>
            <person name="Song Z."/>
        </authorList>
    </citation>
    <scope>NUCLEOTIDE SEQUENCE</scope>
    <source>
        <strain evidence="2">EXF-9911</strain>
    </source>
</reference>
<name>A0A9P8DUJ9_AURME</name>
<evidence type="ECO:0000313" key="2">
    <source>
        <dbReference type="EMBL" id="KAG9654334.1"/>
    </source>
</evidence>
<feature type="region of interest" description="Disordered" evidence="1">
    <location>
        <begin position="37"/>
        <end position="77"/>
    </location>
</feature>
<evidence type="ECO:0000313" key="3">
    <source>
        <dbReference type="Proteomes" id="UP000779574"/>
    </source>
</evidence>